<evidence type="ECO:0000313" key="2">
    <source>
        <dbReference type="Proteomes" id="UP000252182"/>
    </source>
</evidence>
<gene>
    <name evidence="1" type="ORF">DTO96_100321</name>
</gene>
<dbReference type="Proteomes" id="UP000252182">
    <property type="component" value="Chromosome"/>
</dbReference>
<protein>
    <submittedName>
        <fullName evidence="1">Uncharacterized protein</fullName>
    </submittedName>
</protein>
<dbReference type="EMBL" id="CP031124">
    <property type="protein sequence ID" value="AXF84612.1"/>
    <property type="molecule type" value="Genomic_DNA"/>
</dbReference>
<name>A0A345D8C4_9BURK</name>
<dbReference type="KEGG" id="hyf:DTO96_100321"/>
<evidence type="ECO:0000313" key="1">
    <source>
        <dbReference type="EMBL" id="AXF84612.1"/>
    </source>
</evidence>
<organism evidence="1 2">
    <name type="scientific">Ephemeroptericola cinctiostellae</name>
    <dbReference type="NCBI Taxonomy" id="2268024"/>
    <lineage>
        <taxon>Bacteria</taxon>
        <taxon>Pseudomonadati</taxon>
        <taxon>Pseudomonadota</taxon>
        <taxon>Betaproteobacteria</taxon>
        <taxon>Burkholderiales</taxon>
        <taxon>Burkholderiaceae</taxon>
        <taxon>Ephemeroptericola</taxon>
    </lineage>
</organism>
<sequence>MTSAFFYVRHSMCAGIDGGMSRCTIIVRQFLCEGFLFSIHWSPHLFFIDF</sequence>
<dbReference type="AlphaFoldDB" id="A0A345D8C4"/>
<reference evidence="2" key="1">
    <citation type="submission" date="2018-07" db="EMBL/GenBank/DDBJ databases">
        <authorList>
            <person name="Kim H."/>
        </authorList>
    </citation>
    <scope>NUCLEOTIDE SEQUENCE [LARGE SCALE GENOMIC DNA]</scope>
    <source>
        <strain evidence="2">F02</strain>
    </source>
</reference>
<keyword evidence="2" id="KW-1185">Reference proteome</keyword>
<accession>A0A345D8C4</accession>
<proteinExistence type="predicted"/>